<evidence type="ECO:0008006" key="3">
    <source>
        <dbReference type="Google" id="ProtNLM"/>
    </source>
</evidence>
<dbReference type="RefSeq" id="WP_377548653.1">
    <property type="nucleotide sequence ID" value="NZ_JBHSBN010000015.1"/>
</dbReference>
<evidence type="ECO:0000313" key="2">
    <source>
        <dbReference type="Proteomes" id="UP001595868"/>
    </source>
</evidence>
<keyword evidence="2" id="KW-1185">Reference proteome</keyword>
<protein>
    <recommendedName>
        <fullName evidence="3">SnoaL-like domain-containing protein</fullName>
    </recommendedName>
</protein>
<organism evidence="1 2">
    <name type="scientific">Micromonospora zhanjiangensis</name>
    <dbReference type="NCBI Taxonomy" id="1522057"/>
    <lineage>
        <taxon>Bacteria</taxon>
        <taxon>Bacillati</taxon>
        <taxon>Actinomycetota</taxon>
        <taxon>Actinomycetes</taxon>
        <taxon>Micromonosporales</taxon>
        <taxon>Micromonosporaceae</taxon>
        <taxon>Micromonospora</taxon>
    </lineage>
</organism>
<evidence type="ECO:0000313" key="1">
    <source>
        <dbReference type="EMBL" id="MFC4108427.1"/>
    </source>
</evidence>
<sequence length="116" mass="12976">MKSDQHVEGNLKSMDDLDFQGWNNADWNGVFADHHTEDVLVDWKGQEPTHGIQQHIDAMKAYTDSAGGTPPRITSHPIAFGSGEWTCVIGEFENGSRMVTVAKWRDGAIAEEYIWS</sequence>
<gene>
    <name evidence="1" type="ORF">ACFOX0_21145</name>
</gene>
<dbReference type="Proteomes" id="UP001595868">
    <property type="component" value="Unassembled WGS sequence"/>
</dbReference>
<proteinExistence type="predicted"/>
<dbReference type="Gene3D" id="3.10.450.50">
    <property type="match status" value="1"/>
</dbReference>
<reference evidence="2" key="1">
    <citation type="journal article" date="2019" name="Int. J. Syst. Evol. Microbiol.">
        <title>The Global Catalogue of Microorganisms (GCM) 10K type strain sequencing project: providing services to taxonomists for standard genome sequencing and annotation.</title>
        <authorList>
            <consortium name="The Broad Institute Genomics Platform"/>
            <consortium name="The Broad Institute Genome Sequencing Center for Infectious Disease"/>
            <person name="Wu L."/>
            <person name="Ma J."/>
        </authorList>
    </citation>
    <scope>NUCLEOTIDE SEQUENCE [LARGE SCALE GENOMIC DNA]</scope>
    <source>
        <strain evidence="2">2902at01</strain>
    </source>
</reference>
<dbReference type="SUPFAM" id="SSF54427">
    <property type="entry name" value="NTF2-like"/>
    <property type="match status" value="1"/>
</dbReference>
<dbReference type="InterPro" id="IPR032710">
    <property type="entry name" value="NTF2-like_dom_sf"/>
</dbReference>
<name>A0ABV8KR84_9ACTN</name>
<dbReference type="EMBL" id="JBHSBN010000015">
    <property type="protein sequence ID" value="MFC4108427.1"/>
    <property type="molecule type" value="Genomic_DNA"/>
</dbReference>
<comment type="caution">
    <text evidence="1">The sequence shown here is derived from an EMBL/GenBank/DDBJ whole genome shotgun (WGS) entry which is preliminary data.</text>
</comment>
<accession>A0ABV8KR84</accession>